<dbReference type="PROSITE" id="PS51819">
    <property type="entry name" value="VOC"/>
    <property type="match status" value="1"/>
</dbReference>
<dbReference type="AlphaFoldDB" id="A0A1D7U512"/>
<evidence type="ECO:0000259" key="1">
    <source>
        <dbReference type="PROSITE" id="PS51819"/>
    </source>
</evidence>
<protein>
    <submittedName>
        <fullName evidence="2">Glyoxalase</fullName>
    </submittedName>
</protein>
<reference evidence="2 3" key="1">
    <citation type="journal article" date="2015" name="Antonie Van Leeuwenhoek">
        <title>Bosea vaviloviae sp. nov., a new species of slow-growing rhizobia isolated from nodules of the relict species Vavilovia formosa (Stev.) Fed.</title>
        <authorList>
            <person name="Safronova V.I."/>
            <person name="Kuznetsova I.G."/>
            <person name="Sazanova A.L."/>
            <person name="Kimeklis A.K."/>
            <person name="Belimov A.A."/>
            <person name="Andronov E.E."/>
            <person name="Pinaev A.G."/>
            <person name="Chizhevskaya E.P."/>
            <person name="Pukhaev A.R."/>
            <person name="Popov K.P."/>
            <person name="Willems A."/>
            <person name="Tikhonovich I.A."/>
        </authorList>
    </citation>
    <scope>NUCLEOTIDE SEQUENCE [LARGE SCALE GENOMIC DNA]</scope>
    <source>
        <strain evidence="2 3">Vaf18</strain>
    </source>
</reference>
<dbReference type="EMBL" id="CP017147">
    <property type="protein sequence ID" value="AOO82459.1"/>
    <property type="molecule type" value="Genomic_DNA"/>
</dbReference>
<dbReference type="RefSeq" id="WP_069691668.1">
    <property type="nucleotide sequence ID" value="NZ_CP017147.1"/>
</dbReference>
<dbReference type="PANTHER" id="PTHR21366:SF22">
    <property type="entry name" value="VOC DOMAIN-CONTAINING PROTEIN"/>
    <property type="match status" value="1"/>
</dbReference>
<dbReference type="Gene3D" id="3.10.180.10">
    <property type="entry name" value="2,3-Dihydroxybiphenyl 1,2-Dioxygenase, domain 1"/>
    <property type="match status" value="1"/>
</dbReference>
<feature type="domain" description="VOC" evidence="1">
    <location>
        <begin position="6"/>
        <end position="131"/>
    </location>
</feature>
<dbReference type="KEGG" id="bvv:BHK69_20240"/>
<evidence type="ECO:0000313" key="2">
    <source>
        <dbReference type="EMBL" id="AOO82459.1"/>
    </source>
</evidence>
<organism evidence="2 3">
    <name type="scientific">Bosea vaviloviae</name>
    <dbReference type="NCBI Taxonomy" id="1526658"/>
    <lineage>
        <taxon>Bacteria</taxon>
        <taxon>Pseudomonadati</taxon>
        <taxon>Pseudomonadota</taxon>
        <taxon>Alphaproteobacteria</taxon>
        <taxon>Hyphomicrobiales</taxon>
        <taxon>Boseaceae</taxon>
        <taxon>Bosea</taxon>
    </lineage>
</organism>
<dbReference type="Pfam" id="PF00903">
    <property type="entry name" value="Glyoxalase"/>
    <property type="match status" value="1"/>
</dbReference>
<sequence>MPRLNRIIETALYVDDLERAAAFYENVLEVEAMLRTKTLYAYDIGGSSVLLLFQRGESLGSQTSPNGTIPPHDGSGPLHICFAVDAEELPVWETRLKQHGVAIEGRMTWERGGESLYLRDPDGHLLELMSPGVWATY</sequence>
<dbReference type="InterPro" id="IPR037523">
    <property type="entry name" value="VOC_core"/>
</dbReference>
<accession>A0A1D7U512</accession>
<keyword evidence="3" id="KW-1185">Reference proteome</keyword>
<proteinExistence type="predicted"/>
<dbReference type="STRING" id="1526658.BHK69_20240"/>
<gene>
    <name evidence="2" type="ORF">BHK69_20240</name>
</gene>
<evidence type="ECO:0000313" key="3">
    <source>
        <dbReference type="Proteomes" id="UP000094969"/>
    </source>
</evidence>
<dbReference type="InterPro" id="IPR004360">
    <property type="entry name" value="Glyas_Fos-R_dOase_dom"/>
</dbReference>
<name>A0A1D7U512_9HYPH</name>
<dbReference type="SUPFAM" id="SSF54593">
    <property type="entry name" value="Glyoxalase/Bleomycin resistance protein/Dihydroxybiphenyl dioxygenase"/>
    <property type="match status" value="1"/>
</dbReference>
<dbReference type="PANTHER" id="PTHR21366">
    <property type="entry name" value="GLYOXALASE FAMILY PROTEIN"/>
    <property type="match status" value="1"/>
</dbReference>
<dbReference type="Proteomes" id="UP000094969">
    <property type="component" value="Chromosome"/>
</dbReference>
<dbReference type="InterPro" id="IPR050383">
    <property type="entry name" value="GlyoxalaseI/FosfomycinResist"/>
</dbReference>
<dbReference type="OrthoDB" id="9812656at2"/>
<dbReference type="InterPro" id="IPR029068">
    <property type="entry name" value="Glyas_Bleomycin-R_OHBP_Dase"/>
</dbReference>